<dbReference type="OrthoDB" id="9854229at2"/>
<organism evidence="2 3">
    <name type="scientific">Fimbriiglobus ruber</name>
    <dbReference type="NCBI Taxonomy" id="1908690"/>
    <lineage>
        <taxon>Bacteria</taxon>
        <taxon>Pseudomonadati</taxon>
        <taxon>Planctomycetota</taxon>
        <taxon>Planctomycetia</taxon>
        <taxon>Gemmatales</taxon>
        <taxon>Gemmataceae</taxon>
        <taxon>Fimbriiglobus</taxon>
    </lineage>
</organism>
<sequence length="470" mass="51117">MLQGLLDFHKLQPVRADELNELNARETVLVVVGKPPRDFAKKSQQILGAGGAVLIVTQNAVRLDGYFPEPTSLEVTGERVFCPSPERVYGNKWCPFASPADREFLSPLSLLTGGQTAISDRALFAGLGRVATNVPSAARLHSRSQYANRELAKFPIHSATDEGRLGEDRVLAISGSGPDNHPFRFLLVADPGVFSNQMLAALGGDERGGRGTDNLAFANNVVLWLRGTGTPVNRTRCVFVENGHLIEDFGSVRFSPAPPIPPIIPPLPPPKLPDPLDPRFQQKLASMTDRFLADREDANAFNHAVVGGPGNDRAYRSVFRNLAIAAVVVGAVVLLNRYRRARHSPDVAPVPRQPGRTSDAPGSMAHRREELLQLGNYGPFVREYLQTLFTSRGLIEAAGVVPRKLPPVEVTGGHAGTVRGYLRILWDVAYGPKPGSIPYSRWKELEPMIEAVQTAADAGQWRFADNGGTE</sequence>
<dbReference type="RefSeq" id="WP_088252161.1">
    <property type="nucleotide sequence ID" value="NZ_NIDE01000001.1"/>
</dbReference>
<protein>
    <recommendedName>
        <fullName evidence="4">DUF4350 domain-containing protein</fullName>
    </recommendedName>
</protein>
<evidence type="ECO:0000256" key="1">
    <source>
        <dbReference type="SAM" id="MobiDB-lite"/>
    </source>
</evidence>
<name>A0A225E8B2_9BACT</name>
<keyword evidence="3" id="KW-1185">Reference proteome</keyword>
<feature type="region of interest" description="Disordered" evidence="1">
    <location>
        <begin position="344"/>
        <end position="363"/>
    </location>
</feature>
<evidence type="ECO:0000313" key="2">
    <source>
        <dbReference type="EMBL" id="OWK47008.1"/>
    </source>
</evidence>
<evidence type="ECO:0000313" key="3">
    <source>
        <dbReference type="Proteomes" id="UP000214646"/>
    </source>
</evidence>
<evidence type="ECO:0008006" key="4">
    <source>
        <dbReference type="Google" id="ProtNLM"/>
    </source>
</evidence>
<proteinExistence type="predicted"/>
<accession>A0A225E8B2</accession>
<comment type="caution">
    <text evidence="2">The sequence shown here is derived from an EMBL/GenBank/DDBJ whole genome shotgun (WGS) entry which is preliminary data.</text>
</comment>
<dbReference type="AlphaFoldDB" id="A0A225E8B2"/>
<dbReference type="EMBL" id="NIDE01000001">
    <property type="protein sequence ID" value="OWK47008.1"/>
    <property type="molecule type" value="Genomic_DNA"/>
</dbReference>
<reference evidence="3" key="1">
    <citation type="submission" date="2017-06" db="EMBL/GenBank/DDBJ databases">
        <title>Genome analysis of Fimbriiglobus ruber SP5, the first member of the order Planctomycetales with confirmed chitinolytic capability.</title>
        <authorList>
            <person name="Ravin N.V."/>
            <person name="Rakitin A.L."/>
            <person name="Ivanova A.A."/>
            <person name="Beletsky A.V."/>
            <person name="Kulichevskaya I.S."/>
            <person name="Mardanov A.V."/>
            <person name="Dedysh S.N."/>
        </authorList>
    </citation>
    <scope>NUCLEOTIDE SEQUENCE [LARGE SCALE GENOMIC DNA]</scope>
    <source>
        <strain evidence="3">SP5</strain>
    </source>
</reference>
<gene>
    <name evidence="2" type="ORF">FRUB_00707</name>
</gene>
<dbReference type="Proteomes" id="UP000214646">
    <property type="component" value="Unassembled WGS sequence"/>
</dbReference>